<accession>A0A645IT19</accession>
<sequence length="153" mass="17030">MDTIWSTQPSKNCRSWDTRINPFCKFRYRPTTSRACASRWLVGSSISRKRFFFKNKPASRSFVRSPKLKLSKGLCSTSAETSSLFISFTIHSSITNPSRAVYRSRSSPYSFSELSVFSASAIFISFSSLSKGATTSLTISRAFLLGSVTSKGK</sequence>
<gene>
    <name evidence="1" type="ORF">SDC9_201946</name>
</gene>
<reference evidence="1" key="1">
    <citation type="submission" date="2019-08" db="EMBL/GenBank/DDBJ databases">
        <authorList>
            <person name="Kucharzyk K."/>
            <person name="Murdoch R.W."/>
            <person name="Higgins S."/>
            <person name="Loffler F."/>
        </authorList>
    </citation>
    <scope>NUCLEOTIDE SEQUENCE</scope>
</reference>
<comment type="caution">
    <text evidence="1">The sequence shown here is derived from an EMBL/GenBank/DDBJ whole genome shotgun (WGS) entry which is preliminary data.</text>
</comment>
<organism evidence="1">
    <name type="scientific">bioreactor metagenome</name>
    <dbReference type="NCBI Taxonomy" id="1076179"/>
    <lineage>
        <taxon>unclassified sequences</taxon>
        <taxon>metagenomes</taxon>
        <taxon>ecological metagenomes</taxon>
    </lineage>
</organism>
<dbReference type="AlphaFoldDB" id="A0A645IT19"/>
<evidence type="ECO:0000313" key="1">
    <source>
        <dbReference type="EMBL" id="MPN54276.1"/>
    </source>
</evidence>
<protein>
    <submittedName>
        <fullName evidence="1">Uncharacterized protein</fullName>
    </submittedName>
</protein>
<proteinExistence type="predicted"/>
<name>A0A645IT19_9ZZZZ</name>
<dbReference type="EMBL" id="VSSQ01122344">
    <property type="protein sequence ID" value="MPN54276.1"/>
    <property type="molecule type" value="Genomic_DNA"/>
</dbReference>